<evidence type="ECO:0000313" key="1">
    <source>
        <dbReference type="EMBL" id="EQA78884.1"/>
    </source>
</evidence>
<reference evidence="1" key="1">
    <citation type="submission" date="2013-05" db="EMBL/GenBank/DDBJ databases">
        <authorList>
            <person name="Harkins D.M."/>
            <person name="Durkin A.S."/>
            <person name="Brinkac L.M."/>
            <person name="Haft D.H."/>
            <person name="Selengut J.D."/>
            <person name="Sanka R."/>
            <person name="DePew J."/>
            <person name="Purushe J."/>
            <person name="Galloway R.L."/>
            <person name="Vinetz J.M."/>
            <person name="Sutton G.G."/>
            <person name="Nierman W.C."/>
            <person name="Fouts D.E."/>
        </authorList>
    </citation>
    <scope>NUCLEOTIDE SEQUENCE [LARGE SCALE GENOMIC DNA]</scope>
    <source>
        <strain evidence="1">80-412</strain>
    </source>
</reference>
<sequence length="77" mass="8846">MIRTRLTPQNTDLHLSIPEGYVGKNIEVLLYAVDEIKEEPKSPATMKDFRGTLSKDQPLNFKKKFKKKEKNGTEIPT</sequence>
<dbReference type="Proteomes" id="UP000015445">
    <property type="component" value="Unassembled WGS sequence"/>
</dbReference>
<keyword evidence="2" id="KW-1185">Reference proteome</keyword>
<protein>
    <submittedName>
        <fullName evidence="1">Uncharacterized protein</fullName>
    </submittedName>
</protein>
<dbReference type="AlphaFoldDB" id="T0GZZ4"/>
<comment type="caution">
    <text evidence="1">The sequence shown here is derived from an EMBL/GenBank/DDBJ whole genome shotgun (WGS) entry which is preliminary data.</text>
</comment>
<evidence type="ECO:0000313" key="2">
    <source>
        <dbReference type="Proteomes" id="UP000015445"/>
    </source>
</evidence>
<accession>T0GZZ4</accession>
<dbReference type="EMBL" id="AOHD02000060">
    <property type="protein sequence ID" value="EQA78884.1"/>
    <property type="molecule type" value="Genomic_DNA"/>
</dbReference>
<organism evidence="1 2">
    <name type="scientific">Leptospira alstonii serovar Pingchang str. 80-412</name>
    <dbReference type="NCBI Taxonomy" id="1218564"/>
    <lineage>
        <taxon>Bacteria</taxon>
        <taxon>Pseudomonadati</taxon>
        <taxon>Spirochaetota</taxon>
        <taxon>Spirochaetia</taxon>
        <taxon>Leptospirales</taxon>
        <taxon>Leptospiraceae</taxon>
        <taxon>Leptospira</taxon>
    </lineage>
</organism>
<gene>
    <name evidence="1" type="ORF">LEP1GSC193_2840</name>
</gene>
<name>T0GZZ4_9LEPT</name>
<proteinExistence type="predicted"/>